<comment type="caution">
    <text evidence="2">The sequence shown here is derived from an EMBL/GenBank/DDBJ whole genome shotgun (WGS) entry which is preliminary data.</text>
</comment>
<dbReference type="AlphaFoldDB" id="A0A9P4UB38"/>
<dbReference type="Proteomes" id="UP000799764">
    <property type="component" value="Unassembled WGS sequence"/>
</dbReference>
<evidence type="ECO:0000313" key="3">
    <source>
        <dbReference type="Proteomes" id="UP000799764"/>
    </source>
</evidence>
<dbReference type="OrthoDB" id="5272396at2759"/>
<feature type="region of interest" description="Disordered" evidence="1">
    <location>
        <begin position="1"/>
        <end position="41"/>
    </location>
</feature>
<reference evidence="2" key="1">
    <citation type="journal article" date="2020" name="Stud. Mycol.">
        <title>101 Dothideomycetes genomes: a test case for predicting lifestyles and emergence of pathogens.</title>
        <authorList>
            <person name="Haridas S."/>
            <person name="Albert R."/>
            <person name="Binder M."/>
            <person name="Bloem J."/>
            <person name="Labutti K."/>
            <person name="Salamov A."/>
            <person name="Andreopoulos B."/>
            <person name="Baker S."/>
            <person name="Barry K."/>
            <person name="Bills G."/>
            <person name="Bluhm B."/>
            <person name="Cannon C."/>
            <person name="Castanera R."/>
            <person name="Culley D."/>
            <person name="Daum C."/>
            <person name="Ezra D."/>
            <person name="Gonzalez J."/>
            <person name="Henrissat B."/>
            <person name="Kuo A."/>
            <person name="Liang C."/>
            <person name="Lipzen A."/>
            <person name="Lutzoni F."/>
            <person name="Magnuson J."/>
            <person name="Mondo S."/>
            <person name="Nolan M."/>
            <person name="Ohm R."/>
            <person name="Pangilinan J."/>
            <person name="Park H.-J."/>
            <person name="Ramirez L."/>
            <person name="Alfaro M."/>
            <person name="Sun H."/>
            <person name="Tritt A."/>
            <person name="Yoshinaga Y."/>
            <person name="Zwiers L.-H."/>
            <person name="Turgeon B."/>
            <person name="Goodwin S."/>
            <person name="Spatafora J."/>
            <person name="Crous P."/>
            <person name="Grigoriev I."/>
        </authorList>
    </citation>
    <scope>NUCLEOTIDE SEQUENCE</scope>
    <source>
        <strain evidence="2">CBS 690.94</strain>
    </source>
</reference>
<dbReference type="PANTHER" id="PTHR42085:SF1">
    <property type="entry name" value="F-BOX DOMAIN-CONTAINING PROTEIN"/>
    <property type="match status" value="1"/>
</dbReference>
<dbReference type="InterPro" id="IPR038883">
    <property type="entry name" value="AN11006-like"/>
</dbReference>
<protein>
    <recommendedName>
        <fullName evidence="4">F-box domain-containing protein</fullName>
    </recommendedName>
</protein>
<evidence type="ECO:0000256" key="1">
    <source>
        <dbReference type="SAM" id="MobiDB-lite"/>
    </source>
</evidence>
<accession>A0A9P4UB38</accession>
<evidence type="ECO:0008006" key="4">
    <source>
        <dbReference type="Google" id="ProtNLM"/>
    </source>
</evidence>
<name>A0A9P4UB38_9PLEO</name>
<organism evidence="2 3">
    <name type="scientific">Karstenula rhodostoma CBS 690.94</name>
    <dbReference type="NCBI Taxonomy" id="1392251"/>
    <lineage>
        <taxon>Eukaryota</taxon>
        <taxon>Fungi</taxon>
        <taxon>Dikarya</taxon>
        <taxon>Ascomycota</taxon>
        <taxon>Pezizomycotina</taxon>
        <taxon>Dothideomycetes</taxon>
        <taxon>Pleosporomycetidae</taxon>
        <taxon>Pleosporales</taxon>
        <taxon>Massarineae</taxon>
        <taxon>Didymosphaeriaceae</taxon>
        <taxon>Karstenula</taxon>
    </lineage>
</organism>
<evidence type="ECO:0000313" key="2">
    <source>
        <dbReference type="EMBL" id="KAF2445174.1"/>
    </source>
</evidence>
<proteinExistence type="predicted"/>
<dbReference type="EMBL" id="MU001500">
    <property type="protein sequence ID" value="KAF2445174.1"/>
    <property type="molecule type" value="Genomic_DNA"/>
</dbReference>
<gene>
    <name evidence="2" type="ORF">P171DRAFT_290788</name>
</gene>
<sequence>MASLSVQEHETREFGGDLGSGGEPQSHERVAGTPGDITHNLPASTTRMVEQRRRDVFPFLELPAELRVRIYELLLAPAPRGVPDYLDKPIQRCVIYEATRAHSKFREIAILRACKQIHAEATDVLYSNATFSIRTSTVVGKGVMARNDIPFQGGGIDRSRIQKLRIEIEFVSTPVRFCVHLVDKIGSTFNKMRNLRQLRIMPMHASSLNMSNVDQRKVLVALAQAVPEGVDVTWGLPAEERRDRQYRGRNFLQGEVLREIVGSQGQAAVSGSAA</sequence>
<keyword evidence="3" id="KW-1185">Reference proteome</keyword>
<dbReference type="PANTHER" id="PTHR42085">
    <property type="entry name" value="F-BOX DOMAIN-CONTAINING PROTEIN"/>
    <property type="match status" value="1"/>
</dbReference>